<organism evidence="2 3">
    <name type="scientific">Rickenella mellea</name>
    <dbReference type="NCBI Taxonomy" id="50990"/>
    <lineage>
        <taxon>Eukaryota</taxon>
        <taxon>Fungi</taxon>
        <taxon>Dikarya</taxon>
        <taxon>Basidiomycota</taxon>
        <taxon>Agaricomycotina</taxon>
        <taxon>Agaricomycetes</taxon>
        <taxon>Hymenochaetales</taxon>
        <taxon>Rickenellaceae</taxon>
        <taxon>Rickenella</taxon>
    </lineage>
</organism>
<accession>A0A4Y7PTI7</accession>
<gene>
    <name evidence="2" type="ORF">BD410DRAFT_793422</name>
</gene>
<feature type="compositionally biased region" description="Basic and acidic residues" evidence="1">
    <location>
        <begin position="130"/>
        <end position="152"/>
    </location>
</feature>
<evidence type="ECO:0000256" key="1">
    <source>
        <dbReference type="SAM" id="MobiDB-lite"/>
    </source>
</evidence>
<keyword evidence="3" id="KW-1185">Reference proteome</keyword>
<sequence length="152" mass="17160">MPYLVVCSPRLLVGSQAGQTNRGVNNWRKARELMSGTFPTIMYFQQQYDHTLAFSQYLWNNSMAHEEVSGTPTASSNVPNFQLPFDAPQIHRTRYAFLATHPASESTDLFSGLQLSTVPVVTEPSLSSREPTRNGTESRRNQFHDDNFLFDG</sequence>
<evidence type="ECO:0000313" key="3">
    <source>
        <dbReference type="Proteomes" id="UP000294933"/>
    </source>
</evidence>
<protein>
    <submittedName>
        <fullName evidence="2">Uncharacterized protein</fullName>
    </submittedName>
</protein>
<reference evidence="2 3" key="1">
    <citation type="submission" date="2018-06" db="EMBL/GenBank/DDBJ databases">
        <title>A transcriptomic atlas of mushroom development highlights an independent origin of complex multicellularity.</title>
        <authorList>
            <consortium name="DOE Joint Genome Institute"/>
            <person name="Krizsan K."/>
            <person name="Almasi E."/>
            <person name="Merenyi Z."/>
            <person name="Sahu N."/>
            <person name="Viragh M."/>
            <person name="Koszo T."/>
            <person name="Mondo S."/>
            <person name="Kiss B."/>
            <person name="Balint B."/>
            <person name="Kues U."/>
            <person name="Barry K."/>
            <person name="Hegedus J.C."/>
            <person name="Henrissat B."/>
            <person name="Johnson J."/>
            <person name="Lipzen A."/>
            <person name="Ohm R."/>
            <person name="Nagy I."/>
            <person name="Pangilinan J."/>
            <person name="Yan J."/>
            <person name="Xiong Y."/>
            <person name="Grigoriev I.V."/>
            <person name="Hibbett D.S."/>
            <person name="Nagy L.G."/>
        </authorList>
    </citation>
    <scope>NUCLEOTIDE SEQUENCE [LARGE SCALE GENOMIC DNA]</scope>
    <source>
        <strain evidence="2 3">SZMC22713</strain>
    </source>
</reference>
<dbReference type="EMBL" id="ML170209">
    <property type="protein sequence ID" value="TDL18366.1"/>
    <property type="molecule type" value="Genomic_DNA"/>
</dbReference>
<dbReference type="Proteomes" id="UP000294933">
    <property type="component" value="Unassembled WGS sequence"/>
</dbReference>
<name>A0A4Y7PTI7_9AGAM</name>
<dbReference type="AlphaFoldDB" id="A0A4Y7PTI7"/>
<dbReference type="VEuPathDB" id="FungiDB:BD410DRAFT_793422"/>
<feature type="region of interest" description="Disordered" evidence="1">
    <location>
        <begin position="122"/>
        <end position="152"/>
    </location>
</feature>
<proteinExistence type="predicted"/>
<evidence type="ECO:0000313" key="2">
    <source>
        <dbReference type="EMBL" id="TDL18366.1"/>
    </source>
</evidence>